<reference evidence="1 2" key="1">
    <citation type="journal article" date="2013" name="ISME J.">
        <title>A metabolic model for members of the genus Tetrasphaera involved in enhanced biological phosphorus removal.</title>
        <authorList>
            <person name="Kristiansen R."/>
            <person name="Nguyen H.T.T."/>
            <person name="Saunders A.M."/>
            <person name="Nielsen J.L."/>
            <person name="Wimmer R."/>
            <person name="Le V.Q."/>
            <person name="McIlroy S.J."/>
            <person name="Petrovski S."/>
            <person name="Seviour R.J."/>
            <person name="Calteau A."/>
            <person name="Nielsen K.L."/>
            <person name="Nielsen P.H."/>
        </authorList>
    </citation>
    <scope>NUCLEOTIDE SEQUENCE [LARGE SCALE GENOMIC DNA]</scope>
    <source>
        <strain evidence="1 2">Ben 74</strain>
    </source>
</reference>
<evidence type="ECO:0000313" key="1">
    <source>
        <dbReference type="EMBL" id="CCI52639.1"/>
    </source>
</evidence>
<sequence>MTVAAGAWRPSLSRTRPLASTWRPFLAMALANIRSAAATSAALAELGSAAWLPLARRADEPLTQAWLAPESVAPMALALAGRAPIPSASKAAPGTATARRRRDMSVVFLSVPLDGSPGGPYGVPNLTERLPIWDQIRGITWIPAGQLLLAVLRSAQSVVDLLADRAHGELVGIAARHPHLAAQRNDRLARQRRLQDLLLAHIVGEALVITGLLDLRERLRAFENGGRGRGAARLAGRWLVEAHDRPS</sequence>
<evidence type="ECO:0000313" key="2">
    <source>
        <dbReference type="Proteomes" id="UP000035720"/>
    </source>
</evidence>
<accession>A0A077M7T4</accession>
<protein>
    <submittedName>
        <fullName evidence="1">Uncharacterized protein</fullName>
    </submittedName>
</protein>
<dbReference type="AlphaFoldDB" id="A0A077M7T4"/>
<dbReference type="Proteomes" id="UP000035720">
    <property type="component" value="Unassembled WGS sequence"/>
</dbReference>
<dbReference type="EMBL" id="CAJC01000102">
    <property type="protein sequence ID" value="CCI52639.1"/>
    <property type="molecule type" value="Genomic_DNA"/>
</dbReference>
<name>A0A077M7T4_9MICO</name>
<organism evidence="1 2">
    <name type="scientific">Nostocoides jenkinsii Ben 74</name>
    <dbReference type="NCBI Taxonomy" id="1193518"/>
    <lineage>
        <taxon>Bacteria</taxon>
        <taxon>Bacillati</taxon>
        <taxon>Actinomycetota</taxon>
        <taxon>Actinomycetes</taxon>
        <taxon>Micrococcales</taxon>
        <taxon>Intrasporangiaceae</taxon>
        <taxon>Nostocoides</taxon>
    </lineage>
</organism>
<keyword evidence="2" id="KW-1185">Reference proteome</keyword>
<proteinExistence type="predicted"/>
<comment type="caution">
    <text evidence="1">The sequence shown here is derived from an EMBL/GenBank/DDBJ whole genome shotgun (WGS) entry which is preliminary data.</text>
</comment>
<gene>
    <name evidence="1" type="ORF">BN13_1900009</name>
</gene>